<feature type="region of interest" description="Disordered" evidence="1">
    <location>
        <begin position="362"/>
        <end position="394"/>
    </location>
</feature>
<dbReference type="EMBL" id="JANVFS010000024">
    <property type="protein sequence ID" value="KAJ4474075.1"/>
    <property type="molecule type" value="Genomic_DNA"/>
</dbReference>
<evidence type="ECO:0000313" key="2">
    <source>
        <dbReference type="EMBL" id="KAJ4474075.1"/>
    </source>
</evidence>
<feature type="region of interest" description="Disordered" evidence="1">
    <location>
        <begin position="489"/>
        <end position="513"/>
    </location>
</feature>
<protein>
    <recommendedName>
        <fullName evidence="4">GTP binding protein 2</fullName>
    </recommendedName>
</protein>
<dbReference type="InterPro" id="IPR050055">
    <property type="entry name" value="EF-Tu_GTPase"/>
</dbReference>
<sequence length="634" mass="69323">MFGEDESESPRVPSPWESIIELSRIGTPVEGRGPSPLTNEMDTYCHSLNSPASILPSLPPENDNGSIEYKLRLIHPSPARFTRLVTQLKWRLLEGGGRALYELGVGDDGELVGLGRKDMEETVDVLSKMAGELGARVWVVREIRVGRGAGGTRFVADEPFISNHLDLLDNSEAMPPSVLGNMHIYDIFKPRPVMTRAQTKIGVSMHPNNSTSSIFPTSTLDQLDNAISGFGSGAKHYHKSKKERKQKGKKYHLNYEPPGGPRFTSASNVDENVDAQHAGTQKPNGPNGVYLRTQPHNRIHPQAHRGRNTQSVSNYSSHSNSYTQSHLSLNPNLLPIRTADADANSSHRHYANGSVVPHLAHADLGSNGIRGGRANRREVRDRRRAEKAKGGKEKKALAIITTPENLVPGSSGAPHSADNSISGVAALYVDAGNVISPSVDTCIESEITGGVEVVNRVEIDVEHLRNDDDDTGTTCAQMKVNVGMKAERNTNQPNLKEGPHIRTNGCHSQKNRFDNALDVRARDRERNGFRGKGSSGDQDDIVTPQLHVDKPRANQRAHYNVWNASKAFEAVAETKEDEKQDNREGDDKDEPRLIIEALVIRNFEIGEAFLDFGGFGELEAIEDLGGVNAGSFSG</sequence>
<dbReference type="GO" id="GO:0003746">
    <property type="term" value="F:translation elongation factor activity"/>
    <property type="evidence" value="ECO:0007669"/>
    <property type="project" value="TreeGrafter"/>
</dbReference>
<proteinExistence type="predicted"/>
<evidence type="ECO:0008006" key="4">
    <source>
        <dbReference type="Google" id="ProtNLM"/>
    </source>
</evidence>
<dbReference type="AlphaFoldDB" id="A0A9W9A5I9"/>
<dbReference type="PANTHER" id="PTHR43721:SF9">
    <property type="entry name" value="GTP-BINDING PROTEIN 1"/>
    <property type="match status" value="1"/>
</dbReference>
<feature type="region of interest" description="Disordered" evidence="1">
    <location>
        <begin position="231"/>
        <end position="267"/>
    </location>
</feature>
<feature type="compositionally biased region" description="Basic residues" evidence="1">
    <location>
        <begin position="235"/>
        <end position="252"/>
    </location>
</feature>
<organism evidence="2 3">
    <name type="scientific">Lentinula lateritia</name>
    <dbReference type="NCBI Taxonomy" id="40482"/>
    <lineage>
        <taxon>Eukaryota</taxon>
        <taxon>Fungi</taxon>
        <taxon>Dikarya</taxon>
        <taxon>Basidiomycota</taxon>
        <taxon>Agaricomycotina</taxon>
        <taxon>Agaricomycetes</taxon>
        <taxon>Agaricomycetidae</taxon>
        <taxon>Agaricales</taxon>
        <taxon>Marasmiineae</taxon>
        <taxon>Omphalotaceae</taxon>
        <taxon>Lentinula</taxon>
    </lineage>
</organism>
<dbReference type="PANTHER" id="PTHR43721">
    <property type="entry name" value="ELONGATION FACTOR TU-RELATED"/>
    <property type="match status" value="1"/>
</dbReference>
<feature type="compositionally biased region" description="Low complexity" evidence="1">
    <location>
        <begin position="309"/>
        <end position="328"/>
    </location>
</feature>
<accession>A0A9W9A5I9</accession>
<evidence type="ECO:0000313" key="3">
    <source>
        <dbReference type="Proteomes" id="UP001150238"/>
    </source>
</evidence>
<feature type="region of interest" description="Disordered" evidence="1">
    <location>
        <begin position="299"/>
        <end position="328"/>
    </location>
</feature>
<name>A0A9W9A5I9_9AGAR</name>
<reference evidence="2" key="2">
    <citation type="journal article" date="2023" name="Proc. Natl. Acad. Sci. U.S.A.">
        <title>A global phylogenomic analysis of the shiitake genus Lentinula.</title>
        <authorList>
            <person name="Sierra-Patev S."/>
            <person name="Min B."/>
            <person name="Naranjo-Ortiz M."/>
            <person name="Looney B."/>
            <person name="Konkel Z."/>
            <person name="Slot J.C."/>
            <person name="Sakamoto Y."/>
            <person name="Steenwyk J.L."/>
            <person name="Rokas A."/>
            <person name="Carro J."/>
            <person name="Camarero S."/>
            <person name="Ferreira P."/>
            <person name="Molpeceres G."/>
            <person name="Ruiz-Duenas F.J."/>
            <person name="Serrano A."/>
            <person name="Henrissat B."/>
            <person name="Drula E."/>
            <person name="Hughes K.W."/>
            <person name="Mata J.L."/>
            <person name="Ishikawa N.K."/>
            <person name="Vargas-Isla R."/>
            <person name="Ushijima S."/>
            <person name="Smith C.A."/>
            <person name="Donoghue J."/>
            <person name="Ahrendt S."/>
            <person name="Andreopoulos W."/>
            <person name="He G."/>
            <person name="LaButti K."/>
            <person name="Lipzen A."/>
            <person name="Ng V."/>
            <person name="Riley R."/>
            <person name="Sandor L."/>
            <person name="Barry K."/>
            <person name="Martinez A.T."/>
            <person name="Xiao Y."/>
            <person name="Gibbons J.G."/>
            <person name="Terashima K."/>
            <person name="Grigoriev I.V."/>
            <person name="Hibbett D."/>
        </authorList>
    </citation>
    <scope>NUCLEOTIDE SEQUENCE</scope>
    <source>
        <strain evidence="2">Sp2 HRB7682 ss15</strain>
    </source>
</reference>
<feature type="compositionally biased region" description="Basic and acidic residues" evidence="1">
    <location>
        <begin position="375"/>
        <end position="394"/>
    </location>
</feature>
<dbReference type="Proteomes" id="UP001150238">
    <property type="component" value="Unassembled WGS sequence"/>
</dbReference>
<gene>
    <name evidence="2" type="ORF">C8J55DRAFT_550621</name>
</gene>
<reference evidence="2" key="1">
    <citation type="submission" date="2022-08" db="EMBL/GenBank/DDBJ databases">
        <authorList>
            <consortium name="DOE Joint Genome Institute"/>
            <person name="Min B."/>
            <person name="Riley R."/>
            <person name="Sierra-Patev S."/>
            <person name="Naranjo-Ortiz M."/>
            <person name="Looney B."/>
            <person name="Konkel Z."/>
            <person name="Slot J.C."/>
            <person name="Sakamoto Y."/>
            <person name="Steenwyk J.L."/>
            <person name="Rokas A."/>
            <person name="Carro J."/>
            <person name="Camarero S."/>
            <person name="Ferreira P."/>
            <person name="Molpeceres G."/>
            <person name="Ruiz-Duenas F.J."/>
            <person name="Serrano A."/>
            <person name="Henrissat B."/>
            <person name="Drula E."/>
            <person name="Hughes K.W."/>
            <person name="Mata J.L."/>
            <person name="Ishikawa N.K."/>
            <person name="Vargas-Isla R."/>
            <person name="Ushijima S."/>
            <person name="Smith C.A."/>
            <person name="Ahrendt S."/>
            <person name="Andreopoulos W."/>
            <person name="He G."/>
            <person name="Labutti K."/>
            <person name="Lipzen A."/>
            <person name="Ng V."/>
            <person name="Sandor L."/>
            <person name="Barry K."/>
            <person name="Martinez A.T."/>
            <person name="Xiao Y."/>
            <person name="Gibbons J.G."/>
            <person name="Terashima K."/>
            <person name="Hibbett D.S."/>
            <person name="Grigoriev I.V."/>
        </authorList>
    </citation>
    <scope>NUCLEOTIDE SEQUENCE</scope>
    <source>
        <strain evidence="2">Sp2 HRB7682 ss15</strain>
    </source>
</reference>
<evidence type="ECO:0000256" key="1">
    <source>
        <dbReference type="SAM" id="MobiDB-lite"/>
    </source>
</evidence>
<comment type="caution">
    <text evidence="2">The sequence shown here is derived from an EMBL/GenBank/DDBJ whole genome shotgun (WGS) entry which is preliminary data.</text>
</comment>